<dbReference type="InterPro" id="IPR022083">
    <property type="entry name" value="KBP"/>
</dbReference>
<dbReference type="GO" id="GO:0021952">
    <property type="term" value="P:central nervous system projection neuron axonogenesis"/>
    <property type="evidence" value="ECO:0007669"/>
    <property type="project" value="TreeGrafter"/>
</dbReference>
<dbReference type="Proteomes" id="UP001168821">
    <property type="component" value="Unassembled WGS sequence"/>
</dbReference>
<dbReference type="GO" id="GO:1990535">
    <property type="term" value="P:neuron projection maintenance"/>
    <property type="evidence" value="ECO:0007669"/>
    <property type="project" value="TreeGrafter"/>
</dbReference>
<dbReference type="GO" id="GO:0000226">
    <property type="term" value="P:microtubule cytoskeleton organization"/>
    <property type="evidence" value="ECO:0007669"/>
    <property type="project" value="TreeGrafter"/>
</dbReference>
<evidence type="ECO:0000313" key="7">
    <source>
        <dbReference type="Proteomes" id="UP001168821"/>
    </source>
</evidence>
<evidence type="ECO:0000256" key="5">
    <source>
        <dbReference type="ARBA" id="ARBA00023212"/>
    </source>
</evidence>
<keyword evidence="4" id="KW-0963">Cytoplasm</keyword>
<comment type="subcellular location">
    <subcellularLocation>
        <location evidence="1">Cytoplasm</location>
        <location evidence="1">Cytoskeleton</location>
    </subcellularLocation>
</comment>
<dbReference type="Pfam" id="PF12309">
    <property type="entry name" value="KBP_C"/>
    <property type="match status" value="1"/>
</dbReference>
<evidence type="ECO:0000313" key="6">
    <source>
        <dbReference type="EMBL" id="KAJ3659448.1"/>
    </source>
</evidence>
<dbReference type="AlphaFoldDB" id="A0AA38IQ33"/>
<proteinExistence type="inferred from homology"/>
<organism evidence="6 7">
    <name type="scientific">Zophobas morio</name>
    <dbReference type="NCBI Taxonomy" id="2755281"/>
    <lineage>
        <taxon>Eukaryota</taxon>
        <taxon>Metazoa</taxon>
        <taxon>Ecdysozoa</taxon>
        <taxon>Arthropoda</taxon>
        <taxon>Hexapoda</taxon>
        <taxon>Insecta</taxon>
        <taxon>Pterygota</taxon>
        <taxon>Neoptera</taxon>
        <taxon>Endopterygota</taxon>
        <taxon>Coleoptera</taxon>
        <taxon>Polyphaga</taxon>
        <taxon>Cucujiformia</taxon>
        <taxon>Tenebrionidae</taxon>
        <taxon>Zophobas</taxon>
    </lineage>
</organism>
<comment type="caution">
    <text evidence="6">The sequence shown here is derived from an EMBL/GenBank/DDBJ whole genome shotgun (WGS) entry which is preliminary data.</text>
</comment>
<evidence type="ECO:0000256" key="4">
    <source>
        <dbReference type="ARBA" id="ARBA00022490"/>
    </source>
</evidence>
<dbReference type="GO" id="GO:0005856">
    <property type="term" value="C:cytoskeleton"/>
    <property type="evidence" value="ECO:0007669"/>
    <property type="project" value="UniProtKB-SubCell"/>
</dbReference>
<dbReference type="EMBL" id="JALNTZ010000003">
    <property type="protein sequence ID" value="KAJ3659448.1"/>
    <property type="molecule type" value="Genomic_DNA"/>
</dbReference>
<accession>A0AA38IQ33</accession>
<dbReference type="PANTHER" id="PTHR46321">
    <property type="entry name" value="KIF1-BINDING PROTEIN"/>
    <property type="match status" value="1"/>
</dbReference>
<evidence type="ECO:0000256" key="2">
    <source>
        <dbReference type="ARBA" id="ARBA00010305"/>
    </source>
</evidence>
<protein>
    <recommendedName>
        <fullName evidence="3">KIF-binding protein</fullName>
    </recommendedName>
</protein>
<name>A0AA38IQ33_9CUCU</name>
<evidence type="ECO:0000256" key="3">
    <source>
        <dbReference type="ARBA" id="ARBA00016840"/>
    </source>
</evidence>
<gene>
    <name evidence="6" type="ORF">Zmor_011137</name>
</gene>
<keyword evidence="5" id="KW-0206">Cytoskeleton</keyword>
<keyword evidence="7" id="KW-1185">Reference proteome</keyword>
<dbReference type="PANTHER" id="PTHR46321:SF1">
    <property type="entry name" value="KIF-BINDING PROTEIN"/>
    <property type="match status" value="1"/>
</dbReference>
<sequence length="495" mass="57520">MQMSKEFAVDLGEKYNKVLKLLEDSKFDPPNEPYASKCAAKEILIDMKAKLENTSNNQFSSSSELLKIKAMLGSVYLYLGMTSIEMEELSEGENSLQNCHDTIRDFFNNPRRQLDSGDYDPIDWALNAATLSQFFMEKNGFKQARHHLAASSYIMDEYKEKLFSVSERNEEFDAKVEVFKHRSADIARCWAKYGLVLLSKSKERLLNHTDDISENCSLSADLSKMTLNPDANVSLEELQNLEFTSPKLGHYEKQITDKFVLIMQDAKLVFLNIQGWLQKAESYYTLETLASDHIEIVQDQSNMYFGLLFFEDNVDNQAKLHKRRIDLLENVIQQINPKYYLQYCRQIWFELGQIYSDILNIKCDKLREIEGRPSPHMLAKINHLTEKSIYSFTCFVESFKSDQEEEFVTQIPADFEKAVMQAYFHIGALNNKYITLNKKTQLANIEMSYKAYKKVVDYCKLNEKVIEQMPMEHNICKEMVTLLPVKMAKLAQELH</sequence>
<comment type="similarity">
    <text evidence="2">Belongs to the KIF-binding protein family.</text>
</comment>
<evidence type="ECO:0000256" key="1">
    <source>
        <dbReference type="ARBA" id="ARBA00004245"/>
    </source>
</evidence>
<reference evidence="6" key="1">
    <citation type="journal article" date="2023" name="G3 (Bethesda)">
        <title>Whole genome assemblies of Zophobas morio and Tenebrio molitor.</title>
        <authorList>
            <person name="Kaur S."/>
            <person name="Stinson S.A."/>
            <person name="diCenzo G.C."/>
        </authorList>
    </citation>
    <scope>NUCLEOTIDE SEQUENCE</scope>
    <source>
        <strain evidence="6">QUZm001</strain>
    </source>
</reference>